<dbReference type="EMBL" id="CAJVPT010062300">
    <property type="protein sequence ID" value="CAG8766712.1"/>
    <property type="molecule type" value="Genomic_DNA"/>
</dbReference>
<accession>A0ACA9QVZ9</accession>
<proteinExistence type="predicted"/>
<comment type="caution">
    <text evidence="1">The sequence shown here is derived from an EMBL/GenBank/DDBJ whole genome shotgun (WGS) entry which is preliminary data.</text>
</comment>
<name>A0ACA9QVZ9_9GLOM</name>
<evidence type="ECO:0000313" key="2">
    <source>
        <dbReference type="Proteomes" id="UP000789525"/>
    </source>
</evidence>
<sequence length="200" mass="22960">DNEDLAGDSTTKLKMSWNKYLFDDVLPKAWARFLATLPEECPRIQPTKFYDFWPIFSGQDSSSIIKLCKELLKNVIENLKVDDEVFIGSPASYLPGNLQGLFPKSNKNYVKKDGEFRFLSIANGYFQSDVALNSTSEILGKIGFPVIVGINPIVMKELKESKHRSVLHFYSPKIIKTYLQQNQSRLENLSREEILDLLRY</sequence>
<keyword evidence="2" id="KW-1185">Reference proteome</keyword>
<organism evidence="1 2">
    <name type="scientific">Acaulospora colombiana</name>
    <dbReference type="NCBI Taxonomy" id="27376"/>
    <lineage>
        <taxon>Eukaryota</taxon>
        <taxon>Fungi</taxon>
        <taxon>Fungi incertae sedis</taxon>
        <taxon>Mucoromycota</taxon>
        <taxon>Glomeromycotina</taxon>
        <taxon>Glomeromycetes</taxon>
        <taxon>Diversisporales</taxon>
        <taxon>Acaulosporaceae</taxon>
        <taxon>Acaulospora</taxon>
    </lineage>
</organism>
<gene>
    <name evidence="1" type="ORF">ACOLOM_LOCUS13488</name>
</gene>
<reference evidence="1" key="1">
    <citation type="submission" date="2021-06" db="EMBL/GenBank/DDBJ databases">
        <authorList>
            <person name="Kallberg Y."/>
            <person name="Tangrot J."/>
            <person name="Rosling A."/>
        </authorList>
    </citation>
    <scope>NUCLEOTIDE SEQUENCE</scope>
    <source>
        <strain evidence="1">CL356</strain>
    </source>
</reference>
<protein>
    <submittedName>
        <fullName evidence="1">16328_t:CDS:1</fullName>
    </submittedName>
</protein>
<feature type="non-terminal residue" evidence="1">
    <location>
        <position position="1"/>
    </location>
</feature>
<feature type="non-terminal residue" evidence="1">
    <location>
        <position position="200"/>
    </location>
</feature>
<dbReference type="Proteomes" id="UP000789525">
    <property type="component" value="Unassembled WGS sequence"/>
</dbReference>
<evidence type="ECO:0000313" key="1">
    <source>
        <dbReference type="EMBL" id="CAG8766712.1"/>
    </source>
</evidence>